<keyword evidence="12" id="KW-1185">Reference proteome</keyword>
<dbReference type="SMART" id="SM00343">
    <property type="entry name" value="ZnF_C2HC"/>
    <property type="match status" value="2"/>
</dbReference>
<accession>A0A6J1TAW8</accession>
<dbReference type="InterPro" id="IPR005162">
    <property type="entry name" value="Retrotrans_gag_dom"/>
</dbReference>
<protein>
    <recommendedName>
        <fullName evidence="7">Zinc finger CCHC domain-containing protein 7</fullName>
    </recommendedName>
    <alternativeName>
        <fullName evidence="8">TRAMP-like complex RNA-binding factor ZCCHC7</fullName>
    </alternativeName>
</protein>
<evidence type="ECO:0000256" key="3">
    <source>
        <dbReference type="ARBA" id="ARBA00022737"/>
    </source>
</evidence>
<feature type="domain" description="CCHC-type" evidence="11">
    <location>
        <begin position="453"/>
        <end position="468"/>
    </location>
</feature>
<feature type="compositionally biased region" description="Basic and acidic residues" evidence="10">
    <location>
        <begin position="379"/>
        <end position="400"/>
    </location>
</feature>
<dbReference type="InterPro" id="IPR036875">
    <property type="entry name" value="Znf_CCHC_sf"/>
</dbReference>
<keyword evidence="3" id="KW-0677">Repeat</keyword>
<dbReference type="GO" id="GO:0071031">
    <property type="term" value="P:nuclear mRNA surveillance of mRNA 3'-end processing"/>
    <property type="evidence" value="ECO:0007669"/>
    <property type="project" value="TreeGrafter"/>
</dbReference>
<keyword evidence="6" id="KW-0539">Nucleus</keyword>
<feature type="compositionally biased region" description="Basic and acidic residues" evidence="10">
    <location>
        <begin position="208"/>
        <end position="223"/>
    </location>
</feature>
<evidence type="ECO:0000256" key="6">
    <source>
        <dbReference type="ARBA" id="ARBA00023242"/>
    </source>
</evidence>
<evidence type="ECO:0000313" key="12">
    <source>
        <dbReference type="Proteomes" id="UP000504606"/>
    </source>
</evidence>
<dbReference type="GO" id="GO:0008270">
    <property type="term" value="F:zinc ion binding"/>
    <property type="evidence" value="ECO:0007669"/>
    <property type="project" value="UniProtKB-KW"/>
</dbReference>
<organism evidence="12 13">
    <name type="scientific">Frankliniella occidentalis</name>
    <name type="common">Western flower thrips</name>
    <name type="synonym">Euthrips occidentalis</name>
    <dbReference type="NCBI Taxonomy" id="133901"/>
    <lineage>
        <taxon>Eukaryota</taxon>
        <taxon>Metazoa</taxon>
        <taxon>Ecdysozoa</taxon>
        <taxon>Arthropoda</taxon>
        <taxon>Hexapoda</taxon>
        <taxon>Insecta</taxon>
        <taxon>Pterygota</taxon>
        <taxon>Neoptera</taxon>
        <taxon>Paraneoptera</taxon>
        <taxon>Thysanoptera</taxon>
        <taxon>Terebrantia</taxon>
        <taxon>Thripoidea</taxon>
        <taxon>Thripidae</taxon>
        <taxon>Frankliniella</taxon>
    </lineage>
</organism>
<dbReference type="Gene3D" id="4.10.60.10">
    <property type="entry name" value="Zinc finger, CCHC-type"/>
    <property type="match status" value="1"/>
</dbReference>
<keyword evidence="5" id="KW-0862">Zinc</keyword>
<dbReference type="AlphaFoldDB" id="A0A6J1TAW8"/>
<dbReference type="PANTHER" id="PTHR46543:SF1">
    <property type="entry name" value="ZINC FINGER CCHC DOMAIN-CONTAINING PROTEIN 7"/>
    <property type="match status" value="1"/>
</dbReference>
<dbReference type="GO" id="GO:0003723">
    <property type="term" value="F:RNA binding"/>
    <property type="evidence" value="ECO:0007669"/>
    <property type="project" value="TreeGrafter"/>
</dbReference>
<evidence type="ECO:0000259" key="11">
    <source>
        <dbReference type="PROSITE" id="PS50158"/>
    </source>
</evidence>
<dbReference type="GO" id="GO:0071035">
    <property type="term" value="P:nuclear polyadenylation-dependent rRNA catabolic process"/>
    <property type="evidence" value="ECO:0007669"/>
    <property type="project" value="TreeGrafter"/>
</dbReference>
<feature type="compositionally biased region" description="Low complexity" evidence="10">
    <location>
        <begin position="415"/>
        <end position="436"/>
    </location>
</feature>
<dbReference type="KEGG" id="foc:113213829"/>
<evidence type="ECO:0000256" key="2">
    <source>
        <dbReference type="ARBA" id="ARBA00022723"/>
    </source>
</evidence>
<evidence type="ECO:0000256" key="9">
    <source>
        <dbReference type="PROSITE-ProRule" id="PRU00047"/>
    </source>
</evidence>
<dbReference type="RefSeq" id="XP_026288805.2">
    <property type="nucleotide sequence ID" value="XM_026433020.2"/>
</dbReference>
<evidence type="ECO:0000256" key="4">
    <source>
        <dbReference type="ARBA" id="ARBA00022771"/>
    </source>
</evidence>
<evidence type="ECO:0000256" key="1">
    <source>
        <dbReference type="ARBA" id="ARBA00004123"/>
    </source>
</evidence>
<keyword evidence="4 9" id="KW-0863">Zinc-finger</keyword>
<feature type="compositionally biased region" description="Low complexity" evidence="10">
    <location>
        <begin position="192"/>
        <end position="207"/>
    </location>
</feature>
<gene>
    <name evidence="13" type="primary">LOC113213829</name>
</gene>
<dbReference type="Pfam" id="PF03732">
    <property type="entry name" value="Retrotrans_gag"/>
    <property type="match status" value="1"/>
</dbReference>
<sequence length="559" mass="63550">MARVPVPLDFYALCSDELDYELEIRAAPHLILSLQDKCRLMGEQWGTQVVTHRLEALDVTDELRAVRMKTAELEVLALENCGVQRFSKRLNALFFHLYYRTRRIMFRGETDEFLKIAKRINRVQTACAAAYPMYEYPILVLPDDDLDARFSHLSLHESRSTGSKHTSHSSSKKKSKKKKGKKTKKKSRRRSSSASSSTSTSSSSSASSDDRRQSRSQKVREVSRLPYHYGGKKEEDLHEFLTKCDNAAEMYGYSSKDLLGGMGALLQGNALTWFTARKHELTTWSEFKKELKEAFNPAGNDNEIWEKIENLRQSSDETYAVYEARAEELFMRLSEAPTDREKLRKLLNGLHYYYRSRLKSQDMVSLSVLRRECKAHEPDKMHLMRLEKREQRKKEKEKEKDKKKRTPDSFPAVYAAKKSTSSSSSSEDESALASSTPEAKTKNPLHTPGLLPCWRCGRTGHLGANCTNSIRCTVCGMPDVLATSCPNCRRAAELGNWSVASGNLAGAWMGPSQSSFQRPAPYWTQFPPPATFRNPAPHLDPRFAQAYPGGRIPRNPRPQ</sequence>
<dbReference type="GO" id="GO:0071039">
    <property type="term" value="P:nuclear polyadenylation-dependent CUT catabolic process"/>
    <property type="evidence" value="ECO:0007669"/>
    <property type="project" value="TreeGrafter"/>
</dbReference>
<feature type="region of interest" description="Disordered" evidence="10">
    <location>
        <begin position="379"/>
        <end position="444"/>
    </location>
</feature>
<proteinExistence type="predicted"/>
<feature type="compositionally biased region" description="Basic residues" evidence="10">
    <location>
        <begin position="165"/>
        <end position="191"/>
    </location>
</feature>
<comment type="subcellular location">
    <subcellularLocation>
        <location evidence="1">Nucleus</location>
    </subcellularLocation>
</comment>
<reference evidence="13" key="1">
    <citation type="submission" date="2025-08" db="UniProtKB">
        <authorList>
            <consortium name="RefSeq"/>
        </authorList>
    </citation>
    <scope>IDENTIFICATION</scope>
    <source>
        <tissue evidence="13">Whole organism</tissue>
    </source>
</reference>
<evidence type="ECO:0000256" key="7">
    <source>
        <dbReference type="ARBA" id="ARBA00041190"/>
    </source>
</evidence>
<dbReference type="PROSITE" id="PS50158">
    <property type="entry name" value="ZF_CCHC"/>
    <property type="match status" value="1"/>
</dbReference>
<dbReference type="InterPro" id="IPR001878">
    <property type="entry name" value="Znf_CCHC"/>
</dbReference>
<dbReference type="Proteomes" id="UP000504606">
    <property type="component" value="Unplaced"/>
</dbReference>
<dbReference type="OrthoDB" id="8006889at2759"/>
<evidence type="ECO:0000256" key="5">
    <source>
        <dbReference type="ARBA" id="ARBA00022833"/>
    </source>
</evidence>
<keyword evidence="2" id="KW-0479">Metal-binding</keyword>
<dbReference type="SUPFAM" id="SSF57756">
    <property type="entry name" value="Retrovirus zinc finger-like domains"/>
    <property type="match status" value="1"/>
</dbReference>
<dbReference type="GO" id="GO:0071037">
    <property type="term" value="P:nuclear polyadenylation-dependent snRNA catabolic process"/>
    <property type="evidence" value="ECO:0007669"/>
    <property type="project" value="TreeGrafter"/>
</dbReference>
<name>A0A6J1TAW8_FRAOC</name>
<dbReference type="PANTHER" id="PTHR46543">
    <property type="entry name" value="ZINC FINGER CCHC DOMAIN-CONTAINING PROTEIN 7"/>
    <property type="match status" value="1"/>
</dbReference>
<dbReference type="GO" id="GO:0071036">
    <property type="term" value="P:nuclear polyadenylation-dependent snoRNA catabolic process"/>
    <property type="evidence" value="ECO:0007669"/>
    <property type="project" value="TreeGrafter"/>
</dbReference>
<evidence type="ECO:0000256" key="10">
    <source>
        <dbReference type="SAM" id="MobiDB-lite"/>
    </source>
</evidence>
<evidence type="ECO:0000256" key="8">
    <source>
        <dbReference type="ARBA" id="ARBA00043023"/>
    </source>
</evidence>
<dbReference type="GeneID" id="113213829"/>
<dbReference type="GO" id="GO:0071038">
    <property type="term" value="P:TRAMP-dependent tRNA surveillance pathway"/>
    <property type="evidence" value="ECO:0007669"/>
    <property type="project" value="TreeGrafter"/>
</dbReference>
<dbReference type="GO" id="GO:0031499">
    <property type="term" value="C:TRAMP complex"/>
    <property type="evidence" value="ECO:0007669"/>
    <property type="project" value="TreeGrafter"/>
</dbReference>
<feature type="region of interest" description="Disordered" evidence="10">
    <location>
        <begin position="528"/>
        <end position="559"/>
    </location>
</feature>
<feature type="region of interest" description="Disordered" evidence="10">
    <location>
        <begin position="156"/>
        <end position="227"/>
    </location>
</feature>
<evidence type="ECO:0000313" key="13">
    <source>
        <dbReference type="RefSeq" id="XP_026288805.2"/>
    </source>
</evidence>
<dbReference type="InterPro" id="IPR051644">
    <property type="entry name" value="TRAMP_AT-DNA-binding"/>
</dbReference>